<dbReference type="OrthoDB" id="9815130at2"/>
<dbReference type="KEGG" id="fer:FNB15_00625"/>
<dbReference type="PANTHER" id="PTHR10890">
    <property type="entry name" value="CYSTEINYL-TRNA SYNTHETASE"/>
    <property type="match status" value="1"/>
</dbReference>
<keyword evidence="5 13" id="KW-0436">Ligase</keyword>
<dbReference type="GO" id="GO:0005524">
    <property type="term" value="F:ATP binding"/>
    <property type="evidence" value="ECO:0007669"/>
    <property type="project" value="UniProtKB-UniRule"/>
</dbReference>
<evidence type="ECO:0000256" key="8">
    <source>
        <dbReference type="ARBA" id="ARBA00022833"/>
    </source>
</evidence>
<keyword evidence="8 13" id="KW-0862">Zinc</keyword>
<keyword evidence="6 13" id="KW-0479">Metal-binding</keyword>
<evidence type="ECO:0000256" key="2">
    <source>
        <dbReference type="ARBA" id="ARBA00005594"/>
    </source>
</evidence>
<evidence type="ECO:0000256" key="10">
    <source>
        <dbReference type="ARBA" id="ARBA00022917"/>
    </source>
</evidence>
<keyword evidence="10 13" id="KW-0648">Protein biosynthesis</keyword>
<sequence length="459" mass="50870">MDIQLYNTLTRQKEIFRPLDPQRVTMYVCGPTVYNYAHIGNARPAVVFDTLYRLMQKSFPKVVYARNVTDVDDRINKAAKDQGVPISAITEKYLAVYHADIGALGVLPPGIEPKVTQHIDAIISMIERLMANGHAYEKDGQVLFHVPSFKQYGQLSRRDRDEMIAGARVDVAAYKRDPADFTLWKPSDADMVGWDSPWGRGRPGWHIECSAMIERNFGTGPIDIHGGGHDLIFPHHENEIAQSTCAHDGTQFCRTWMHNGFVNINAEKMSKSLGNVTLVHDLLKLAPGEALRLVLLSAHYRQPLDWTENAVKDARTQLDRLYRALDSLKDVQAAETTAPAAFMAALADDLNTPKALAELHQIANAANKATDPAERARLKGELVAAGWLIGLLQQDPAVWLKGTGAADVDAAAIEALIAERKAARARKDWAESDRIRDELAARGILLEDKAGETTWRVAS</sequence>
<dbReference type="GO" id="GO:0004817">
    <property type="term" value="F:cysteine-tRNA ligase activity"/>
    <property type="evidence" value="ECO:0007669"/>
    <property type="project" value="UniProtKB-UniRule"/>
</dbReference>
<evidence type="ECO:0000313" key="15">
    <source>
        <dbReference type="EMBL" id="QDO95876.1"/>
    </source>
</evidence>
<feature type="binding site" evidence="13">
    <location>
        <position position="235"/>
    </location>
    <ligand>
        <name>Zn(2+)</name>
        <dbReference type="ChEBI" id="CHEBI:29105"/>
    </ligand>
</feature>
<dbReference type="RefSeq" id="WP_144066857.1">
    <property type="nucleotide sequence ID" value="NZ_CP041636.1"/>
</dbReference>
<dbReference type="Pfam" id="PF01406">
    <property type="entry name" value="tRNA-synt_1e"/>
    <property type="match status" value="1"/>
</dbReference>
<dbReference type="InterPro" id="IPR024909">
    <property type="entry name" value="Cys-tRNA/MSH_ligase"/>
</dbReference>
<evidence type="ECO:0000256" key="9">
    <source>
        <dbReference type="ARBA" id="ARBA00022840"/>
    </source>
</evidence>
<dbReference type="InterPro" id="IPR009080">
    <property type="entry name" value="tRNAsynth_Ia_anticodon-bd"/>
</dbReference>
<comment type="subunit">
    <text evidence="3 13">Monomer.</text>
</comment>
<dbReference type="Gene3D" id="3.40.50.620">
    <property type="entry name" value="HUPs"/>
    <property type="match status" value="1"/>
</dbReference>
<proteinExistence type="inferred from homology"/>
<dbReference type="InterPro" id="IPR032678">
    <property type="entry name" value="tRNA-synt_1_cat_dom"/>
</dbReference>
<dbReference type="InterPro" id="IPR056411">
    <property type="entry name" value="CysS_C"/>
</dbReference>
<protein>
    <recommendedName>
        <fullName evidence="13">Cysteine--tRNA ligase</fullName>
        <ecNumber evidence="13">6.1.1.16</ecNumber>
    </recommendedName>
    <alternativeName>
        <fullName evidence="13">Cysteinyl-tRNA synthetase</fullName>
        <shortName evidence="13">CysRS</shortName>
    </alternativeName>
</protein>
<keyword evidence="7 13" id="KW-0547">Nucleotide-binding</keyword>
<feature type="domain" description="Cysteinyl-tRNA synthetase class Ia DALR" evidence="14">
    <location>
        <begin position="341"/>
        <end position="400"/>
    </location>
</feature>
<feature type="binding site" evidence="13">
    <location>
        <position position="209"/>
    </location>
    <ligand>
        <name>Zn(2+)</name>
        <dbReference type="ChEBI" id="CHEBI:29105"/>
    </ligand>
</feature>
<dbReference type="SUPFAM" id="SSF52374">
    <property type="entry name" value="Nucleotidylyl transferase"/>
    <property type="match status" value="1"/>
</dbReference>
<gene>
    <name evidence="13" type="primary">cysS</name>
    <name evidence="15" type="ORF">FNB15_00625</name>
</gene>
<evidence type="ECO:0000256" key="7">
    <source>
        <dbReference type="ARBA" id="ARBA00022741"/>
    </source>
</evidence>
<keyword evidence="16" id="KW-1185">Reference proteome</keyword>
<dbReference type="FunFam" id="3.40.50.620:FF:000068">
    <property type="entry name" value="Cysteine--tRNA ligase"/>
    <property type="match status" value="1"/>
</dbReference>
<comment type="similarity">
    <text evidence="2 13">Belongs to the class-I aminoacyl-tRNA synthetase family.</text>
</comment>
<accession>A0A516GWI4</accession>
<comment type="subcellular location">
    <subcellularLocation>
        <location evidence="1 13">Cytoplasm</location>
    </subcellularLocation>
</comment>
<dbReference type="EMBL" id="CP041636">
    <property type="protein sequence ID" value="QDO95876.1"/>
    <property type="molecule type" value="Genomic_DNA"/>
</dbReference>
<dbReference type="AlphaFoldDB" id="A0A516GWI4"/>
<feature type="binding site" evidence="13">
    <location>
        <position position="29"/>
    </location>
    <ligand>
        <name>Zn(2+)</name>
        <dbReference type="ChEBI" id="CHEBI:29105"/>
    </ligand>
</feature>
<keyword evidence="4 13" id="KW-0963">Cytoplasm</keyword>
<evidence type="ECO:0000256" key="6">
    <source>
        <dbReference type="ARBA" id="ARBA00022723"/>
    </source>
</evidence>
<dbReference type="HAMAP" id="MF_00041">
    <property type="entry name" value="Cys_tRNA_synth"/>
    <property type="match status" value="1"/>
</dbReference>
<comment type="cofactor">
    <cofactor evidence="13">
        <name>Zn(2+)</name>
        <dbReference type="ChEBI" id="CHEBI:29105"/>
    </cofactor>
    <text evidence="13">Binds 1 zinc ion per subunit.</text>
</comment>
<evidence type="ECO:0000256" key="4">
    <source>
        <dbReference type="ARBA" id="ARBA00022490"/>
    </source>
</evidence>
<organism evidence="15 16">
    <name type="scientific">Ferrovibrio terrae</name>
    <dbReference type="NCBI Taxonomy" id="2594003"/>
    <lineage>
        <taxon>Bacteria</taxon>
        <taxon>Pseudomonadati</taxon>
        <taxon>Pseudomonadota</taxon>
        <taxon>Alphaproteobacteria</taxon>
        <taxon>Rhodospirillales</taxon>
        <taxon>Rhodospirillaceae</taxon>
        <taxon>Ferrovibrio</taxon>
    </lineage>
</organism>
<dbReference type="InterPro" id="IPR014729">
    <property type="entry name" value="Rossmann-like_a/b/a_fold"/>
</dbReference>
<dbReference type="PANTHER" id="PTHR10890:SF3">
    <property type="entry name" value="CYSTEINE--TRNA LIGASE, CYTOPLASMIC"/>
    <property type="match status" value="1"/>
</dbReference>
<reference evidence="15 16" key="1">
    <citation type="submission" date="2019-07" db="EMBL/GenBank/DDBJ databases">
        <title>Genome sequencing for Ferrovibrio sp. K5.</title>
        <authorList>
            <person name="Park S.-J."/>
        </authorList>
    </citation>
    <scope>NUCLEOTIDE SEQUENCE [LARGE SCALE GENOMIC DNA]</scope>
    <source>
        <strain evidence="15 16">K5</strain>
    </source>
</reference>
<dbReference type="Pfam" id="PF23493">
    <property type="entry name" value="CysS_C"/>
    <property type="match status" value="1"/>
</dbReference>
<dbReference type="NCBIfam" id="TIGR00435">
    <property type="entry name" value="cysS"/>
    <property type="match status" value="1"/>
</dbReference>
<evidence type="ECO:0000256" key="3">
    <source>
        <dbReference type="ARBA" id="ARBA00011245"/>
    </source>
</evidence>
<feature type="binding site" evidence="13">
    <location>
        <position position="239"/>
    </location>
    <ligand>
        <name>Zn(2+)</name>
        <dbReference type="ChEBI" id="CHEBI:29105"/>
    </ligand>
</feature>
<dbReference type="GO" id="GO:0006423">
    <property type="term" value="P:cysteinyl-tRNA aminoacylation"/>
    <property type="evidence" value="ECO:0007669"/>
    <property type="project" value="UniProtKB-UniRule"/>
</dbReference>
<evidence type="ECO:0000259" key="14">
    <source>
        <dbReference type="SMART" id="SM00840"/>
    </source>
</evidence>
<dbReference type="Pfam" id="PF09190">
    <property type="entry name" value="DALR_2"/>
    <property type="match status" value="1"/>
</dbReference>
<evidence type="ECO:0000256" key="12">
    <source>
        <dbReference type="ARBA" id="ARBA00047398"/>
    </source>
</evidence>
<evidence type="ECO:0000313" key="16">
    <source>
        <dbReference type="Proteomes" id="UP000317496"/>
    </source>
</evidence>
<dbReference type="Gene3D" id="1.20.120.1910">
    <property type="entry name" value="Cysteine-tRNA ligase, C-terminal anti-codon recognition domain"/>
    <property type="match status" value="1"/>
</dbReference>
<evidence type="ECO:0000256" key="11">
    <source>
        <dbReference type="ARBA" id="ARBA00023146"/>
    </source>
</evidence>
<feature type="binding site" evidence="13">
    <location>
        <position position="271"/>
    </location>
    <ligand>
        <name>ATP</name>
        <dbReference type="ChEBI" id="CHEBI:30616"/>
    </ligand>
</feature>
<dbReference type="CDD" id="cd00672">
    <property type="entry name" value="CysRS_core"/>
    <property type="match status" value="1"/>
</dbReference>
<dbReference type="PRINTS" id="PR00983">
    <property type="entry name" value="TRNASYNTHCYS"/>
</dbReference>
<keyword evidence="11 13" id="KW-0030">Aminoacyl-tRNA synthetase</keyword>
<keyword evidence="9 13" id="KW-0067">ATP-binding</keyword>
<comment type="catalytic activity">
    <reaction evidence="12 13">
        <text>tRNA(Cys) + L-cysteine + ATP = L-cysteinyl-tRNA(Cys) + AMP + diphosphate</text>
        <dbReference type="Rhea" id="RHEA:17773"/>
        <dbReference type="Rhea" id="RHEA-COMP:9661"/>
        <dbReference type="Rhea" id="RHEA-COMP:9679"/>
        <dbReference type="ChEBI" id="CHEBI:30616"/>
        <dbReference type="ChEBI" id="CHEBI:33019"/>
        <dbReference type="ChEBI" id="CHEBI:35235"/>
        <dbReference type="ChEBI" id="CHEBI:78442"/>
        <dbReference type="ChEBI" id="CHEBI:78517"/>
        <dbReference type="ChEBI" id="CHEBI:456215"/>
        <dbReference type="EC" id="6.1.1.16"/>
    </reaction>
</comment>
<evidence type="ECO:0000256" key="5">
    <source>
        <dbReference type="ARBA" id="ARBA00022598"/>
    </source>
</evidence>
<evidence type="ECO:0000256" key="1">
    <source>
        <dbReference type="ARBA" id="ARBA00004496"/>
    </source>
</evidence>
<dbReference type="InterPro" id="IPR015803">
    <property type="entry name" value="Cys-tRNA-ligase"/>
</dbReference>
<feature type="short sequence motif" description="'HIGH' region" evidence="13">
    <location>
        <begin position="31"/>
        <end position="41"/>
    </location>
</feature>
<dbReference type="SUPFAM" id="SSF47323">
    <property type="entry name" value="Anticodon-binding domain of a subclass of class I aminoacyl-tRNA synthetases"/>
    <property type="match status" value="1"/>
</dbReference>
<dbReference type="SMART" id="SM00840">
    <property type="entry name" value="DALR_2"/>
    <property type="match status" value="1"/>
</dbReference>
<dbReference type="InterPro" id="IPR015273">
    <property type="entry name" value="Cys-tRNA-synt_Ia_DALR"/>
</dbReference>
<dbReference type="Proteomes" id="UP000317496">
    <property type="component" value="Chromosome"/>
</dbReference>
<evidence type="ECO:0000256" key="13">
    <source>
        <dbReference type="HAMAP-Rule" id="MF_00041"/>
    </source>
</evidence>
<name>A0A516GWI4_9PROT</name>
<feature type="short sequence motif" description="'KMSKS' region" evidence="13">
    <location>
        <begin position="268"/>
        <end position="272"/>
    </location>
</feature>
<dbReference type="EC" id="6.1.1.16" evidence="13"/>
<dbReference type="GO" id="GO:0005829">
    <property type="term" value="C:cytosol"/>
    <property type="evidence" value="ECO:0007669"/>
    <property type="project" value="TreeGrafter"/>
</dbReference>
<dbReference type="GO" id="GO:0008270">
    <property type="term" value="F:zinc ion binding"/>
    <property type="evidence" value="ECO:0007669"/>
    <property type="project" value="UniProtKB-UniRule"/>
</dbReference>